<feature type="compositionally biased region" description="Basic and acidic residues" evidence="16">
    <location>
        <begin position="189"/>
        <end position="237"/>
    </location>
</feature>
<dbReference type="GO" id="GO:0008270">
    <property type="term" value="F:zinc ion binding"/>
    <property type="evidence" value="ECO:0007669"/>
    <property type="project" value="UniProtKB-KW"/>
</dbReference>
<feature type="domain" description="RING-type" evidence="17">
    <location>
        <begin position="669"/>
        <end position="707"/>
    </location>
</feature>
<sequence>MKKRDRPKSGGGRAPRPAAPKRTSSQTFAADQAEAPSTPFAYAFLKGQNRNLWQSHAQYKREARSERKARERAEKEAKASTERAQRFDAAFRSLDVDLAATLRAIGEAPMDIAGDDPESRSKRCQAAAAALTKCWATVSKKLPAGDAAKLQKALQAAEQAASVNEQRAAEASSNVERLESAVADLRKQRDAAQKRADDVEREREITPEEVRQAKKAEADEARARGDSDVREAKRAKTEPAASDPDAQKALETQKKRVAQLEDQLGTATEEKLFAKSAADAATTAHAALLAQKARAVATARSEDPETRAKALRLEGELRTATAKLDAAVAKRDAAQKRADGCLARLAAAEALGRDAAAKGLADWQTRLDAARTARKKSEAACKQATDASRALEAACAALRGAAQTAHQLVEEERRLRKGAEDQVKRLAARAQAAAKPEEGEASEDARGVDELRSALADAEAMNAALLEDVDATAVALDELRAQNASLIEGSSAHDAAWRASLQQATTQQAECRQATAERDAVQKQLDATRYVIAEMKALVEAKDGRTTTLESNGEDAARRLEAREAEVVELKGIAEGAEMRAAAATKDRDAMKARLETVDGDLSGRLADAERRVLGEKERAGRAERQNTKLQGALDAAQRDVKRLRAHAAQAGDDIDKSLLREAQAKLRCSVCDDREKTTCLIRCMHTFCRECVQKNIDNRSRKCPACGERFGKDDVKDIYLVT</sequence>
<keyword evidence="9 14" id="KW-0862">Zinc</keyword>
<evidence type="ECO:0000259" key="17">
    <source>
        <dbReference type="PROSITE" id="PS50089"/>
    </source>
</evidence>
<proteinExistence type="inferred from homology"/>
<evidence type="ECO:0000256" key="16">
    <source>
        <dbReference type="SAM" id="MobiDB-lite"/>
    </source>
</evidence>
<evidence type="ECO:0000256" key="10">
    <source>
        <dbReference type="ARBA" id="ARBA00022853"/>
    </source>
</evidence>
<dbReference type="GO" id="GO:0006325">
    <property type="term" value="P:chromatin organization"/>
    <property type="evidence" value="ECO:0007669"/>
    <property type="project" value="UniProtKB-KW"/>
</dbReference>
<evidence type="ECO:0000256" key="13">
    <source>
        <dbReference type="PROSITE-ProRule" id="PRU00175"/>
    </source>
</evidence>
<dbReference type="OrthoDB" id="10266039at2759"/>
<evidence type="ECO:0000256" key="14">
    <source>
        <dbReference type="RuleBase" id="RU365038"/>
    </source>
</evidence>
<name>A0A7S4A6B2_9STRA</name>
<dbReference type="PROSITE" id="PS00518">
    <property type="entry name" value="ZF_RING_1"/>
    <property type="match status" value="1"/>
</dbReference>
<gene>
    <name evidence="18" type="ORF">PCAL00307_LOCUS20486</name>
    <name evidence="19" type="ORF">PECAL_5P26550</name>
</gene>
<dbReference type="EC" id="2.3.2.27" evidence="14"/>
<dbReference type="GO" id="GO:0016567">
    <property type="term" value="P:protein ubiquitination"/>
    <property type="evidence" value="ECO:0007669"/>
    <property type="project" value="UniProtKB-UniRule"/>
</dbReference>
<evidence type="ECO:0000256" key="9">
    <source>
        <dbReference type="ARBA" id="ARBA00022833"/>
    </source>
</evidence>
<evidence type="ECO:0000256" key="2">
    <source>
        <dbReference type="ARBA" id="ARBA00004123"/>
    </source>
</evidence>
<evidence type="ECO:0000256" key="8">
    <source>
        <dbReference type="ARBA" id="ARBA00022786"/>
    </source>
</evidence>
<keyword evidence="6 14" id="KW-0479">Metal-binding</keyword>
<dbReference type="SMART" id="SM00184">
    <property type="entry name" value="RING"/>
    <property type="match status" value="1"/>
</dbReference>
<evidence type="ECO:0000313" key="18">
    <source>
        <dbReference type="EMBL" id="CAE0705038.1"/>
    </source>
</evidence>
<keyword evidence="11 14" id="KW-0175">Coiled coil</keyword>
<dbReference type="PROSITE" id="PS50089">
    <property type="entry name" value="ZF_RING_2"/>
    <property type="match status" value="1"/>
</dbReference>
<feature type="coiled-coil region" evidence="15">
    <location>
        <begin position="409"/>
        <end position="468"/>
    </location>
</feature>
<keyword evidence="8 14" id="KW-0833">Ubl conjugation pathway</keyword>
<comment type="catalytic activity">
    <reaction evidence="1 14">
        <text>S-ubiquitinyl-[E2 ubiquitin-conjugating enzyme]-L-cysteine + [acceptor protein]-L-lysine = [E2 ubiquitin-conjugating enzyme]-L-cysteine + N(6)-ubiquitinyl-[acceptor protein]-L-lysine.</text>
        <dbReference type="EC" id="2.3.2.27"/>
    </reaction>
</comment>
<evidence type="ECO:0000256" key="4">
    <source>
        <dbReference type="ARBA" id="ARBA00005555"/>
    </source>
</evidence>
<organism evidence="18">
    <name type="scientific">Pelagomonas calceolata</name>
    <dbReference type="NCBI Taxonomy" id="35677"/>
    <lineage>
        <taxon>Eukaryota</taxon>
        <taxon>Sar</taxon>
        <taxon>Stramenopiles</taxon>
        <taxon>Ochrophyta</taxon>
        <taxon>Pelagophyceae</taxon>
        <taxon>Pelagomonadales</taxon>
        <taxon>Pelagomonadaceae</taxon>
        <taxon>Pelagomonas</taxon>
    </lineage>
</organism>
<evidence type="ECO:0000256" key="1">
    <source>
        <dbReference type="ARBA" id="ARBA00000900"/>
    </source>
</evidence>
<dbReference type="EMBL" id="HBIW01023760">
    <property type="protein sequence ID" value="CAE0705038.1"/>
    <property type="molecule type" value="Transcribed_RNA"/>
</dbReference>
<dbReference type="InterPro" id="IPR013083">
    <property type="entry name" value="Znf_RING/FYVE/PHD"/>
</dbReference>
<dbReference type="InterPro" id="IPR013956">
    <property type="entry name" value="E3_ubiquit_lig_Bre1"/>
</dbReference>
<evidence type="ECO:0000256" key="11">
    <source>
        <dbReference type="ARBA" id="ARBA00023054"/>
    </source>
</evidence>
<evidence type="ECO:0000256" key="7">
    <source>
        <dbReference type="ARBA" id="ARBA00022771"/>
    </source>
</evidence>
<comment type="pathway">
    <text evidence="3 14">Protein modification; protein ubiquitination.</text>
</comment>
<feature type="region of interest" description="Disordered" evidence="16">
    <location>
        <begin position="1"/>
        <end position="34"/>
    </location>
</feature>
<keyword evidence="5 14" id="KW-0808">Transferase</keyword>
<evidence type="ECO:0000256" key="12">
    <source>
        <dbReference type="ARBA" id="ARBA00023242"/>
    </source>
</evidence>
<comment type="subcellular location">
    <subcellularLocation>
        <location evidence="2 14">Nucleus</location>
    </subcellularLocation>
</comment>
<dbReference type="GO" id="GO:0033503">
    <property type="term" value="C:HULC complex"/>
    <property type="evidence" value="ECO:0007669"/>
    <property type="project" value="TreeGrafter"/>
</dbReference>
<evidence type="ECO:0000256" key="5">
    <source>
        <dbReference type="ARBA" id="ARBA00022679"/>
    </source>
</evidence>
<accession>A0A7S4A6B2</accession>
<dbReference type="AlphaFoldDB" id="A0A7S4A6B2"/>
<dbReference type="Proteomes" id="UP000789595">
    <property type="component" value="Unassembled WGS sequence"/>
</dbReference>
<dbReference type="InterPro" id="IPR018957">
    <property type="entry name" value="Znf_C3HC4_RING-type"/>
</dbReference>
<evidence type="ECO:0000256" key="6">
    <source>
        <dbReference type="ARBA" id="ARBA00022723"/>
    </source>
</evidence>
<feature type="region of interest" description="Disordered" evidence="16">
    <location>
        <begin position="57"/>
        <end position="83"/>
    </location>
</feature>
<dbReference type="InterPro" id="IPR017907">
    <property type="entry name" value="Znf_RING_CS"/>
</dbReference>
<keyword evidence="20" id="KW-1185">Reference proteome</keyword>
<keyword evidence="12 14" id="KW-0539">Nucleus</keyword>
<protein>
    <recommendedName>
        <fullName evidence="14">E3 ubiquitin protein ligase</fullName>
        <ecNumber evidence="14">2.3.2.27</ecNumber>
    </recommendedName>
</protein>
<evidence type="ECO:0000313" key="19">
    <source>
        <dbReference type="EMBL" id="CAH0378138.1"/>
    </source>
</evidence>
<evidence type="ECO:0000313" key="20">
    <source>
        <dbReference type="Proteomes" id="UP000789595"/>
    </source>
</evidence>
<feature type="region of interest" description="Disordered" evidence="16">
    <location>
        <begin position="189"/>
        <end position="249"/>
    </location>
</feature>
<keyword evidence="7 13" id="KW-0863">Zinc-finger</keyword>
<evidence type="ECO:0000256" key="3">
    <source>
        <dbReference type="ARBA" id="ARBA00004906"/>
    </source>
</evidence>
<dbReference type="GO" id="GO:0005634">
    <property type="term" value="C:nucleus"/>
    <property type="evidence" value="ECO:0007669"/>
    <property type="project" value="UniProtKB-SubCell"/>
</dbReference>
<feature type="coiled-coil region" evidence="15">
    <location>
        <begin position="606"/>
        <end position="654"/>
    </location>
</feature>
<evidence type="ECO:0000256" key="15">
    <source>
        <dbReference type="SAM" id="Coils"/>
    </source>
</evidence>
<reference evidence="19" key="2">
    <citation type="submission" date="2021-11" db="EMBL/GenBank/DDBJ databases">
        <authorList>
            <consortium name="Genoscope - CEA"/>
            <person name="William W."/>
        </authorList>
    </citation>
    <scope>NUCLEOTIDE SEQUENCE</scope>
</reference>
<comment type="similarity">
    <text evidence="4 14">Belongs to the BRE1 family.</text>
</comment>
<dbReference type="Pfam" id="PF00097">
    <property type="entry name" value="zf-C3HC4"/>
    <property type="match status" value="1"/>
</dbReference>
<reference evidence="18" key="1">
    <citation type="submission" date="2021-01" db="EMBL/GenBank/DDBJ databases">
        <authorList>
            <person name="Corre E."/>
            <person name="Pelletier E."/>
            <person name="Niang G."/>
            <person name="Scheremetjew M."/>
            <person name="Finn R."/>
            <person name="Kale V."/>
            <person name="Holt S."/>
            <person name="Cochrane G."/>
            <person name="Meng A."/>
            <person name="Brown T."/>
            <person name="Cohen L."/>
        </authorList>
    </citation>
    <scope>NUCLEOTIDE SEQUENCE</scope>
    <source>
        <strain evidence="18">CCMP1756</strain>
    </source>
</reference>
<dbReference type="EMBL" id="CAKKNE010000005">
    <property type="protein sequence ID" value="CAH0378138.1"/>
    <property type="molecule type" value="Genomic_DNA"/>
</dbReference>
<keyword evidence="10 14" id="KW-0156">Chromatin regulator</keyword>
<dbReference type="PANTHER" id="PTHR23163">
    <property type="entry name" value="RING FINGER PROTEIN-RELATED"/>
    <property type="match status" value="1"/>
</dbReference>
<dbReference type="PANTHER" id="PTHR23163:SF0">
    <property type="entry name" value="E3 UBIQUITIN-PROTEIN LIGASE BRE1"/>
    <property type="match status" value="1"/>
</dbReference>
<dbReference type="Gene3D" id="3.30.40.10">
    <property type="entry name" value="Zinc/RING finger domain, C3HC4 (zinc finger)"/>
    <property type="match status" value="1"/>
</dbReference>
<dbReference type="SUPFAM" id="SSF57850">
    <property type="entry name" value="RING/U-box"/>
    <property type="match status" value="1"/>
</dbReference>
<dbReference type="CDD" id="cd16499">
    <property type="entry name" value="RING-HC_Bre1-like"/>
    <property type="match status" value="1"/>
</dbReference>
<feature type="compositionally biased region" description="Basic and acidic residues" evidence="16">
    <location>
        <begin position="59"/>
        <end position="83"/>
    </location>
</feature>
<dbReference type="InterPro" id="IPR001841">
    <property type="entry name" value="Znf_RING"/>
</dbReference>
<dbReference type="GO" id="GO:0061630">
    <property type="term" value="F:ubiquitin protein ligase activity"/>
    <property type="evidence" value="ECO:0007669"/>
    <property type="project" value="UniProtKB-EC"/>
</dbReference>
<dbReference type="UniPathway" id="UPA00143"/>